<comment type="caution">
    <text evidence="2">The sequence shown here is derived from an EMBL/GenBank/DDBJ whole genome shotgun (WGS) entry which is preliminary data.</text>
</comment>
<proteinExistence type="predicted"/>
<name>A0A9N9BXW8_9GLOM</name>
<feature type="region of interest" description="Disordered" evidence="1">
    <location>
        <begin position="1"/>
        <end position="45"/>
    </location>
</feature>
<sequence length="45" mass="5132">MNSENWVDDNLEMDSQSDTNDNNNREIESSSKSLSSVLKDKKTPE</sequence>
<dbReference type="EMBL" id="CAJVPY010003068">
    <property type="protein sequence ID" value="CAG8580580.1"/>
    <property type="molecule type" value="Genomic_DNA"/>
</dbReference>
<feature type="compositionally biased region" description="Polar residues" evidence="1">
    <location>
        <begin position="13"/>
        <end position="22"/>
    </location>
</feature>
<dbReference type="Proteomes" id="UP000789405">
    <property type="component" value="Unassembled WGS sequence"/>
</dbReference>
<feature type="compositionally biased region" description="Acidic residues" evidence="1">
    <location>
        <begin position="1"/>
        <end position="12"/>
    </location>
</feature>
<dbReference type="AlphaFoldDB" id="A0A9N9BXW8"/>
<reference evidence="2" key="1">
    <citation type="submission" date="2021-06" db="EMBL/GenBank/DDBJ databases">
        <authorList>
            <person name="Kallberg Y."/>
            <person name="Tangrot J."/>
            <person name="Rosling A."/>
        </authorList>
    </citation>
    <scope>NUCLEOTIDE SEQUENCE</scope>
    <source>
        <strain evidence="2">MA453B</strain>
    </source>
</reference>
<protein>
    <submittedName>
        <fullName evidence="2">1010_t:CDS:1</fullName>
    </submittedName>
</protein>
<evidence type="ECO:0000313" key="3">
    <source>
        <dbReference type="Proteomes" id="UP000789405"/>
    </source>
</evidence>
<gene>
    <name evidence="2" type="ORF">DERYTH_LOCUS6668</name>
</gene>
<keyword evidence="3" id="KW-1185">Reference proteome</keyword>
<organism evidence="2 3">
    <name type="scientific">Dentiscutata erythropus</name>
    <dbReference type="NCBI Taxonomy" id="1348616"/>
    <lineage>
        <taxon>Eukaryota</taxon>
        <taxon>Fungi</taxon>
        <taxon>Fungi incertae sedis</taxon>
        <taxon>Mucoromycota</taxon>
        <taxon>Glomeromycotina</taxon>
        <taxon>Glomeromycetes</taxon>
        <taxon>Diversisporales</taxon>
        <taxon>Gigasporaceae</taxon>
        <taxon>Dentiscutata</taxon>
    </lineage>
</organism>
<feature type="non-terminal residue" evidence="2">
    <location>
        <position position="45"/>
    </location>
</feature>
<evidence type="ECO:0000313" key="2">
    <source>
        <dbReference type="EMBL" id="CAG8580580.1"/>
    </source>
</evidence>
<evidence type="ECO:0000256" key="1">
    <source>
        <dbReference type="SAM" id="MobiDB-lite"/>
    </source>
</evidence>
<accession>A0A9N9BXW8</accession>